<evidence type="ECO:0000313" key="2">
    <source>
        <dbReference type="EMBL" id="PSR75837.1"/>
    </source>
</evidence>
<name>A0A2T2ZT75_9PEZI</name>
<sequence>MVDGGKGGQTQQMGHACRRHSVEFFWGMGMGMRRLMGMFWWFDRIFVGFYEIWHVETCGCRDIVIPVILFFFSFFSFISGPDSANEVVLCWSAEDLVRAIRL</sequence>
<organism evidence="2 3">
    <name type="scientific">Coniella lustricola</name>
    <dbReference type="NCBI Taxonomy" id="2025994"/>
    <lineage>
        <taxon>Eukaryota</taxon>
        <taxon>Fungi</taxon>
        <taxon>Dikarya</taxon>
        <taxon>Ascomycota</taxon>
        <taxon>Pezizomycotina</taxon>
        <taxon>Sordariomycetes</taxon>
        <taxon>Sordariomycetidae</taxon>
        <taxon>Diaporthales</taxon>
        <taxon>Schizoparmaceae</taxon>
        <taxon>Coniella</taxon>
    </lineage>
</organism>
<keyword evidence="1" id="KW-1133">Transmembrane helix</keyword>
<accession>A0A2T2ZT75</accession>
<evidence type="ECO:0000313" key="3">
    <source>
        <dbReference type="Proteomes" id="UP000241462"/>
    </source>
</evidence>
<protein>
    <recommendedName>
        <fullName evidence="4">Transmembrane protein</fullName>
    </recommendedName>
</protein>
<dbReference type="Proteomes" id="UP000241462">
    <property type="component" value="Unassembled WGS sequence"/>
</dbReference>
<dbReference type="InParanoid" id="A0A2T2ZT75"/>
<reference evidence="2 3" key="1">
    <citation type="journal article" date="2018" name="Mycol. Prog.">
        <title>Coniella lustricola, a new species from submerged detritus.</title>
        <authorList>
            <person name="Raudabaugh D.B."/>
            <person name="Iturriaga T."/>
            <person name="Carver A."/>
            <person name="Mondo S."/>
            <person name="Pangilinan J."/>
            <person name="Lipzen A."/>
            <person name="He G."/>
            <person name="Amirebrahimi M."/>
            <person name="Grigoriev I.V."/>
            <person name="Miller A.N."/>
        </authorList>
    </citation>
    <scope>NUCLEOTIDE SEQUENCE [LARGE SCALE GENOMIC DNA]</scope>
    <source>
        <strain evidence="2 3">B22-T-1</strain>
    </source>
</reference>
<gene>
    <name evidence="2" type="ORF">BD289DRAFT_183337</name>
</gene>
<proteinExistence type="predicted"/>
<evidence type="ECO:0008006" key="4">
    <source>
        <dbReference type="Google" id="ProtNLM"/>
    </source>
</evidence>
<dbReference type="AlphaFoldDB" id="A0A2T2ZT75"/>
<keyword evidence="1" id="KW-0472">Membrane</keyword>
<keyword evidence="3" id="KW-1185">Reference proteome</keyword>
<dbReference type="EMBL" id="KZ678740">
    <property type="protein sequence ID" value="PSR75837.1"/>
    <property type="molecule type" value="Genomic_DNA"/>
</dbReference>
<keyword evidence="1" id="KW-0812">Transmembrane</keyword>
<evidence type="ECO:0000256" key="1">
    <source>
        <dbReference type="SAM" id="Phobius"/>
    </source>
</evidence>
<feature type="transmembrane region" description="Helical" evidence="1">
    <location>
        <begin position="63"/>
        <end position="79"/>
    </location>
</feature>
<feature type="transmembrane region" description="Helical" evidence="1">
    <location>
        <begin position="24"/>
        <end position="42"/>
    </location>
</feature>